<name>A0ABV8M0X2_9ACTN</name>
<dbReference type="InterPro" id="IPR036271">
    <property type="entry name" value="Tet_transcr_reg_TetR-rel_C_sf"/>
</dbReference>
<dbReference type="RefSeq" id="WP_253751320.1">
    <property type="nucleotide sequence ID" value="NZ_JAMZDZ010000001.1"/>
</dbReference>
<evidence type="ECO:0000256" key="1">
    <source>
        <dbReference type="ARBA" id="ARBA00023125"/>
    </source>
</evidence>
<feature type="DNA-binding region" description="H-T-H motif" evidence="2">
    <location>
        <begin position="29"/>
        <end position="48"/>
    </location>
</feature>
<dbReference type="InterPro" id="IPR039536">
    <property type="entry name" value="TetR_C_Proteobacteria"/>
</dbReference>
<keyword evidence="5" id="KW-1185">Reference proteome</keyword>
<dbReference type="PANTHER" id="PTHR30055:SF146">
    <property type="entry name" value="HTH-TYPE TRANSCRIPTIONAL DUAL REGULATOR CECR"/>
    <property type="match status" value="1"/>
</dbReference>
<reference evidence="5" key="1">
    <citation type="journal article" date="2019" name="Int. J. Syst. Evol. Microbiol.">
        <title>The Global Catalogue of Microorganisms (GCM) 10K type strain sequencing project: providing services to taxonomists for standard genome sequencing and annotation.</title>
        <authorList>
            <consortium name="The Broad Institute Genomics Platform"/>
            <consortium name="The Broad Institute Genome Sequencing Center for Infectious Disease"/>
            <person name="Wu L."/>
            <person name="Ma J."/>
        </authorList>
    </citation>
    <scope>NUCLEOTIDE SEQUENCE [LARGE SCALE GENOMIC DNA]</scope>
    <source>
        <strain evidence="5">CGMCC 4.7289</strain>
    </source>
</reference>
<sequence>MTDRPTAKRNAILEAAAGVFLANGYVGASMDEVAARAAVSKQTVYKHFASKEKLFAELVLGSVGQVDQLVRDRVARLADSADLERDLTDLAGGLVGFLMQPNVMRLRRLVIAEADRFPALGHTFYEGGPERVAGALGQTFAVLTRRGRLRAADPVLAAYHFCWLVLSIPWNRVLFAGNGQLPDQAEIDRVVTAGVQAFLRGYAVSG</sequence>
<dbReference type="PRINTS" id="PR00455">
    <property type="entry name" value="HTHTETR"/>
</dbReference>
<protein>
    <submittedName>
        <fullName evidence="4">TetR/AcrR family transcriptional regulator</fullName>
    </submittedName>
</protein>
<dbReference type="EMBL" id="JBHSAY010000029">
    <property type="protein sequence ID" value="MFC4136218.1"/>
    <property type="molecule type" value="Genomic_DNA"/>
</dbReference>
<dbReference type="InterPro" id="IPR009057">
    <property type="entry name" value="Homeodomain-like_sf"/>
</dbReference>
<dbReference type="SUPFAM" id="SSF46689">
    <property type="entry name" value="Homeodomain-like"/>
    <property type="match status" value="1"/>
</dbReference>
<accession>A0ABV8M0X2</accession>
<dbReference type="Proteomes" id="UP001595816">
    <property type="component" value="Unassembled WGS sequence"/>
</dbReference>
<organism evidence="4 5">
    <name type="scientific">Hamadaea flava</name>
    <dbReference type="NCBI Taxonomy" id="1742688"/>
    <lineage>
        <taxon>Bacteria</taxon>
        <taxon>Bacillati</taxon>
        <taxon>Actinomycetota</taxon>
        <taxon>Actinomycetes</taxon>
        <taxon>Micromonosporales</taxon>
        <taxon>Micromonosporaceae</taxon>
        <taxon>Hamadaea</taxon>
    </lineage>
</organism>
<dbReference type="PANTHER" id="PTHR30055">
    <property type="entry name" value="HTH-TYPE TRANSCRIPTIONAL REGULATOR RUTR"/>
    <property type="match status" value="1"/>
</dbReference>
<evidence type="ECO:0000259" key="3">
    <source>
        <dbReference type="PROSITE" id="PS50977"/>
    </source>
</evidence>
<dbReference type="InterPro" id="IPR001647">
    <property type="entry name" value="HTH_TetR"/>
</dbReference>
<dbReference type="Gene3D" id="1.10.357.10">
    <property type="entry name" value="Tetracycline Repressor, domain 2"/>
    <property type="match status" value="1"/>
</dbReference>
<evidence type="ECO:0000313" key="4">
    <source>
        <dbReference type="EMBL" id="MFC4136218.1"/>
    </source>
</evidence>
<keyword evidence="1 2" id="KW-0238">DNA-binding</keyword>
<dbReference type="PROSITE" id="PS50977">
    <property type="entry name" value="HTH_TETR_2"/>
    <property type="match status" value="1"/>
</dbReference>
<dbReference type="InterPro" id="IPR050109">
    <property type="entry name" value="HTH-type_TetR-like_transc_reg"/>
</dbReference>
<evidence type="ECO:0000313" key="5">
    <source>
        <dbReference type="Proteomes" id="UP001595816"/>
    </source>
</evidence>
<dbReference type="Pfam" id="PF14246">
    <property type="entry name" value="TetR_C_7"/>
    <property type="match status" value="1"/>
</dbReference>
<dbReference type="SUPFAM" id="SSF48498">
    <property type="entry name" value="Tetracyclin repressor-like, C-terminal domain"/>
    <property type="match status" value="1"/>
</dbReference>
<dbReference type="Pfam" id="PF00440">
    <property type="entry name" value="TetR_N"/>
    <property type="match status" value="1"/>
</dbReference>
<proteinExistence type="predicted"/>
<feature type="domain" description="HTH tetR-type" evidence="3">
    <location>
        <begin position="6"/>
        <end position="66"/>
    </location>
</feature>
<evidence type="ECO:0000256" key="2">
    <source>
        <dbReference type="PROSITE-ProRule" id="PRU00335"/>
    </source>
</evidence>
<gene>
    <name evidence="4" type="ORF">ACFOZ4_36895</name>
</gene>
<comment type="caution">
    <text evidence="4">The sequence shown here is derived from an EMBL/GenBank/DDBJ whole genome shotgun (WGS) entry which is preliminary data.</text>
</comment>